<comment type="caution">
    <text evidence="1">The sequence shown here is derived from an EMBL/GenBank/DDBJ whole genome shotgun (WGS) entry which is preliminary data.</text>
</comment>
<dbReference type="Pfam" id="PF14066">
    <property type="entry name" value="DUF4256"/>
    <property type="match status" value="1"/>
</dbReference>
<gene>
    <name evidence="1" type="ORF">ACFSW4_08125</name>
</gene>
<dbReference type="Proteomes" id="UP001597452">
    <property type="component" value="Unassembled WGS sequence"/>
</dbReference>
<organism evidence="1 2">
    <name type="scientific">Piscibacillus salipiscarius</name>
    <dbReference type="NCBI Taxonomy" id="299480"/>
    <lineage>
        <taxon>Bacteria</taxon>
        <taxon>Bacillati</taxon>
        <taxon>Bacillota</taxon>
        <taxon>Bacilli</taxon>
        <taxon>Bacillales</taxon>
        <taxon>Bacillaceae</taxon>
        <taxon>Piscibacillus</taxon>
    </lineage>
</organism>
<name>A0ABW5QAC0_9BACI</name>
<keyword evidence="2" id="KW-1185">Reference proteome</keyword>
<evidence type="ECO:0000313" key="1">
    <source>
        <dbReference type="EMBL" id="MFD2638826.1"/>
    </source>
</evidence>
<dbReference type="InterPro" id="IPR025352">
    <property type="entry name" value="DUF4256"/>
</dbReference>
<evidence type="ECO:0000313" key="2">
    <source>
        <dbReference type="Proteomes" id="UP001597452"/>
    </source>
</evidence>
<dbReference type="RefSeq" id="WP_279401464.1">
    <property type="nucleotide sequence ID" value="NZ_JBHUMZ010000019.1"/>
</dbReference>
<dbReference type="EMBL" id="JBHUMZ010000019">
    <property type="protein sequence ID" value="MFD2638826.1"/>
    <property type="molecule type" value="Genomic_DNA"/>
</dbReference>
<proteinExistence type="predicted"/>
<protein>
    <submittedName>
        <fullName evidence="1">DUF4256 domain-containing protein</fullName>
    </submittedName>
</protein>
<accession>A0ABW5QAC0</accession>
<sequence>MPSEEYENLLEILKERFEANMHRHKNLKWKEIEEKLRDNPDHLHSLKQMEQTDGEPDVIRYDDQSDEYIFADCSKESPKGRRSVCYDQAALESRKKHKPDHSACELAEEMGIKLLSEEEYRYLQELDEFDLKTSSWIDTPSDVRQLGGALFGDRRYGRVFTYHNGAESYYKSRGFRGSLRI</sequence>
<reference evidence="2" key="1">
    <citation type="journal article" date="2019" name="Int. J. Syst. Evol. Microbiol.">
        <title>The Global Catalogue of Microorganisms (GCM) 10K type strain sequencing project: providing services to taxonomists for standard genome sequencing and annotation.</title>
        <authorList>
            <consortium name="The Broad Institute Genomics Platform"/>
            <consortium name="The Broad Institute Genome Sequencing Center for Infectious Disease"/>
            <person name="Wu L."/>
            <person name="Ma J."/>
        </authorList>
    </citation>
    <scope>NUCLEOTIDE SEQUENCE [LARGE SCALE GENOMIC DNA]</scope>
    <source>
        <strain evidence="2">TISTR 1571</strain>
    </source>
</reference>